<feature type="compositionally biased region" description="Gly residues" evidence="1">
    <location>
        <begin position="164"/>
        <end position="174"/>
    </location>
</feature>
<evidence type="ECO:0000256" key="1">
    <source>
        <dbReference type="SAM" id="MobiDB-lite"/>
    </source>
</evidence>
<feature type="compositionally biased region" description="Gly residues" evidence="1">
    <location>
        <begin position="127"/>
        <end position="146"/>
    </location>
</feature>
<proteinExistence type="predicted"/>
<dbReference type="OrthoDB" id="3260716at2759"/>
<feature type="compositionally biased region" description="Basic and acidic residues" evidence="1">
    <location>
        <begin position="178"/>
        <end position="194"/>
    </location>
</feature>
<feature type="region of interest" description="Disordered" evidence="1">
    <location>
        <begin position="1"/>
        <end position="194"/>
    </location>
</feature>
<evidence type="ECO:0000313" key="2">
    <source>
        <dbReference type="EMBL" id="KAF2232007.1"/>
    </source>
</evidence>
<sequence length="194" mass="19531">MSASRNADAVANQEGQFGSHVARDEPMTTHGHKPGVIASERDAAPEFSAKTLPPGTAPRDRTFAPNPTDDAPPLSNYSSNIDPEAPRTNPVDTLGGATSGDVHTGLGHPGQGQTSRELRHGAEQHGGHGQGLAGVGASGAGSGGGLVDARQPEAAGQRALGKEGVIGGTRGTIGGEAAEERIPEGAETVARENN</sequence>
<name>A0A6A6H2A7_VIRVR</name>
<reference evidence="2" key="1">
    <citation type="journal article" date="2020" name="Stud. Mycol.">
        <title>101 Dothideomycetes genomes: a test case for predicting lifestyles and emergence of pathogens.</title>
        <authorList>
            <person name="Haridas S."/>
            <person name="Albert R."/>
            <person name="Binder M."/>
            <person name="Bloem J."/>
            <person name="Labutti K."/>
            <person name="Salamov A."/>
            <person name="Andreopoulos B."/>
            <person name="Baker S."/>
            <person name="Barry K."/>
            <person name="Bills G."/>
            <person name="Bluhm B."/>
            <person name="Cannon C."/>
            <person name="Castanera R."/>
            <person name="Culley D."/>
            <person name="Daum C."/>
            <person name="Ezra D."/>
            <person name="Gonzalez J."/>
            <person name="Henrissat B."/>
            <person name="Kuo A."/>
            <person name="Liang C."/>
            <person name="Lipzen A."/>
            <person name="Lutzoni F."/>
            <person name="Magnuson J."/>
            <person name="Mondo S."/>
            <person name="Nolan M."/>
            <person name="Ohm R."/>
            <person name="Pangilinan J."/>
            <person name="Park H.-J."/>
            <person name="Ramirez L."/>
            <person name="Alfaro M."/>
            <person name="Sun H."/>
            <person name="Tritt A."/>
            <person name="Yoshinaga Y."/>
            <person name="Zwiers L.-H."/>
            <person name="Turgeon B."/>
            <person name="Goodwin S."/>
            <person name="Spatafora J."/>
            <person name="Crous P."/>
            <person name="Grigoriev I."/>
        </authorList>
    </citation>
    <scope>NUCLEOTIDE SEQUENCE</scope>
    <source>
        <strain evidence="2">Tuck. ex Michener</strain>
    </source>
</reference>
<accession>A0A6A6H2A7</accession>
<dbReference type="AlphaFoldDB" id="A0A6A6H2A7"/>
<keyword evidence="3" id="KW-1185">Reference proteome</keyword>
<evidence type="ECO:0000313" key="3">
    <source>
        <dbReference type="Proteomes" id="UP000800092"/>
    </source>
</evidence>
<dbReference type="EMBL" id="ML991820">
    <property type="protein sequence ID" value="KAF2232007.1"/>
    <property type="molecule type" value="Genomic_DNA"/>
</dbReference>
<protein>
    <submittedName>
        <fullName evidence="2">Uncharacterized protein</fullName>
    </submittedName>
</protein>
<gene>
    <name evidence="2" type="ORF">EV356DRAFT_535008</name>
</gene>
<organism evidence="2 3">
    <name type="scientific">Viridothelium virens</name>
    <name type="common">Speckled blister lichen</name>
    <name type="synonym">Trypethelium virens</name>
    <dbReference type="NCBI Taxonomy" id="1048519"/>
    <lineage>
        <taxon>Eukaryota</taxon>
        <taxon>Fungi</taxon>
        <taxon>Dikarya</taxon>
        <taxon>Ascomycota</taxon>
        <taxon>Pezizomycotina</taxon>
        <taxon>Dothideomycetes</taxon>
        <taxon>Dothideomycetes incertae sedis</taxon>
        <taxon>Trypetheliales</taxon>
        <taxon>Trypetheliaceae</taxon>
        <taxon>Viridothelium</taxon>
    </lineage>
</organism>
<feature type="compositionally biased region" description="Basic and acidic residues" evidence="1">
    <location>
        <begin position="116"/>
        <end position="126"/>
    </location>
</feature>
<dbReference type="Proteomes" id="UP000800092">
    <property type="component" value="Unassembled WGS sequence"/>
</dbReference>